<sequence>MFKIDSSCADLAAAYKKNPLDAYPSPALQKVLQRLRWGNARGRTIVVCTMPAREWRLGKMGERRGMPVELGGQAYNRYEDALWACFRARWREVSGEDCPVE</sequence>
<organism evidence="2 3">
    <name type="scientific">Dongia soli</name>
    <dbReference type="NCBI Taxonomy" id="600628"/>
    <lineage>
        <taxon>Bacteria</taxon>
        <taxon>Pseudomonadati</taxon>
        <taxon>Pseudomonadota</taxon>
        <taxon>Alphaproteobacteria</taxon>
        <taxon>Rhodospirillales</taxon>
        <taxon>Dongiaceae</taxon>
        <taxon>Dongia</taxon>
    </lineage>
</organism>
<evidence type="ECO:0000313" key="2">
    <source>
        <dbReference type="EMBL" id="MDY0884237.1"/>
    </source>
</evidence>
<dbReference type="Pfam" id="PF26354">
    <property type="entry name" value="DMF_alpha"/>
    <property type="match status" value="1"/>
</dbReference>
<feature type="domain" description="N,N-dimethylformamidase alpha subunit" evidence="1">
    <location>
        <begin position="10"/>
        <end position="94"/>
    </location>
</feature>
<evidence type="ECO:0000259" key="1">
    <source>
        <dbReference type="Pfam" id="PF26354"/>
    </source>
</evidence>
<protein>
    <recommendedName>
        <fullName evidence="1">N,N-dimethylformamidase alpha subunit domain-containing protein</fullName>
    </recommendedName>
</protein>
<dbReference type="InterPro" id="IPR058713">
    <property type="entry name" value="DMF_alpha_dom"/>
</dbReference>
<proteinExistence type="predicted"/>
<reference evidence="2 3" key="1">
    <citation type="journal article" date="2016" name="Antonie Van Leeuwenhoek">
        <title>Dongia soli sp. nov., isolated from soil from Dokdo, Korea.</title>
        <authorList>
            <person name="Kim D.U."/>
            <person name="Lee H."/>
            <person name="Kim H."/>
            <person name="Kim S.G."/>
            <person name="Ka J.O."/>
        </authorList>
    </citation>
    <scope>NUCLEOTIDE SEQUENCE [LARGE SCALE GENOMIC DNA]</scope>
    <source>
        <strain evidence="2 3">D78</strain>
    </source>
</reference>
<evidence type="ECO:0000313" key="3">
    <source>
        <dbReference type="Proteomes" id="UP001279642"/>
    </source>
</evidence>
<name>A0ABU5ED50_9PROT</name>
<accession>A0ABU5ED50</accession>
<keyword evidence="3" id="KW-1185">Reference proteome</keyword>
<dbReference type="EMBL" id="JAXCLW010000004">
    <property type="protein sequence ID" value="MDY0884237.1"/>
    <property type="molecule type" value="Genomic_DNA"/>
</dbReference>
<dbReference type="Proteomes" id="UP001279642">
    <property type="component" value="Unassembled WGS sequence"/>
</dbReference>
<comment type="caution">
    <text evidence="2">The sequence shown here is derived from an EMBL/GenBank/DDBJ whole genome shotgun (WGS) entry which is preliminary data.</text>
</comment>
<gene>
    <name evidence="2" type="ORF">SMD27_15435</name>
</gene>
<dbReference type="RefSeq" id="WP_320509305.1">
    <property type="nucleotide sequence ID" value="NZ_JAXCLW010000004.1"/>
</dbReference>